<keyword evidence="3" id="KW-1185">Reference proteome</keyword>
<keyword evidence="1" id="KW-0472">Membrane</keyword>
<feature type="transmembrane region" description="Helical" evidence="1">
    <location>
        <begin position="29"/>
        <end position="48"/>
    </location>
</feature>
<dbReference type="Proteomes" id="UP000005713">
    <property type="component" value="Unassembled WGS sequence"/>
</dbReference>
<feature type="transmembrane region" description="Helical" evidence="1">
    <location>
        <begin position="60"/>
        <end position="80"/>
    </location>
</feature>
<evidence type="ECO:0000313" key="2">
    <source>
        <dbReference type="EMBL" id="EBA09033.1"/>
    </source>
</evidence>
<comment type="caution">
    <text evidence="2">The sequence shown here is derived from an EMBL/GenBank/DDBJ whole genome shotgun (WGS) entry which is preliminary data.</text>
</comment>
<feature type="transmembrane region" description="Helical" evidence="1">
    <location>
        <begin position="86"/>
        <end position="103"/>
    </location>
</feature>
<dbReference type="RefSeq" id="WP_005858060.1">
    <property type="nucleotide sequence ID" value="NZ_AAYA01000004.1"/>
</dbReference>
<sequence>MFNSTLPLILITAFGYVVATVGMKGAASGMLLPGIALAVFGFLMAFAAEVALMRQTHLSVIYILVLGVETVIVLGFAFGIGEGFTLRQALGALVVLGGLAIVAV</sequence>
<keyword evidence="2" id="KW-0808">Transferase</keyword>
<evidence type="ECO:0000256" key="1">
    <source>
        <dbReference type="SAM" id="Phobius"/>
    </source>
</evidence>
<keyword evidence="2" id="KW-0012">Acyltransferase</keyword>
<dbReference type="EC" id="2.3.1.37" evidence="2"/>
<dbReference type="EMBL" id="AAYA01000004">
    <property type="protein sequence ID" value="EBA09033.1"/>
    <property type="molecule type" value="Genomic_DNA"/>
</dbReference>
<accession>A3K287</accession>
<dbReference type="Gene3D" id="1.10.3730.20">
    <property type="match status" value="1"/>
</dbReference>
<keyword evidence="1" id="KW-0812">Transmembrane</keyword>
<dbReference type="GO" id="GO:0003870">
    <property type="term" value="F:5-aminolevulinate synthase activity"/>
    <property type="evidence" value="ECO:0007669"/>
    <property type="project" value="UniProtKB-EC"/>
</dbReference>
<proteinExistence type="predicted"/>
<organism evidence="2 3">
    <name type="scientific">Sagittula stellata (strain ATCC 700073 / DSM 11524 / E-37)</name>
    <dbReference type="NCBI Taxonomy" id="388399"/>
    <lineage>
        <taxon>Bacteria</taxon>
        <taxon>Pseudomonadati</taxon>
        <taxon>Pseudomonadota</taxon>
        <taxon>Alphaproteobacteria</taxon>
        <taxon>Rhodobacterales</taxon>
        <taxon>Roseobacteraceae</taxon>
        <taxon>Sagittula</taxon>
    </lineage>
</organism>
<dbReference type="AlphaFoldDB" id="A3K287"/>
<gene>
    <name evidence="2" type="ORF">SSE37_05285</name>
</gene>
<name>A3K287_SAGS3</name>
<keyword evidence="1" id="KW-1133">Transmembrane helix</keyword>
<dbReference type="eggNOG" id="ENOG50330HU">
    <property type="taxonomic scope" value="Bacteria"/>
</dbReference>
<evidence type="ECO:0000313" key="3">
    <source>
        <dbReference type="Proteomes" id="UP000005713"/>
    </source>
</evidence>
<reference evidence="2 3" key="1">
    <citation type="submission" date="2006-06" db="EMBL/GenBank/DDBJ databases">
        <authorList>
            <person name="Moran M.A."/>
            <person name="Ferriera S."/>
            <person name="Johnson J."/>
            <person name="Kravitz S."/>
            <person name="Beeson K."/>
            <person name="Sutton G."/>
            <person name="Rogers Y.-H."/>
            <person name="Friedman R."/>
            <person name="Frazier M."/>
            <person name="Venter J.C."/>
        </authorList>
    </citation>
    <scope>NUCLEOTIDE SEQUENCE [LARGE SCALE GENOMIC DNA]</scope>
    <source>
        <strain evidence="2 3">E-37</strain>
    </source>
</reference>
<protein>
    <submittedName>
        <fullName evidence="2">5-aminolevulinate synthase</fullName>
        <ecNumber evidence="2">2.3.1.37</ecNumber>
    </submittedName>
</protein>